<accession>A0ACB8TRG4</accession>
<comment type="caution">
    <text evidence="1">The sequence shown here is derived from an EMBL/GenBank/DDBJ whole genome shotgun (WGS) entry which is preliminary data.</text>
</comment>
<keyword evidence="2" id="KW-1185">Reference proteome</keyword>
<dbReference type="Proteomes" id="UP001055072">
    <property type="component" value="Unassembled WGS sequence"/>
</dbReference>
<proteinExistence type="predicted"/>
<evidence type="ECO:0000313" key="1">
    <source>
        <dbReference type="EMBL" id="KAI0084595.1"/>
    </source>
</evidence>
<sequence length="210" mass="23031">MSFDPASGVTEALKREKLIPNVIPETFIPSMLFSIIYPGGNEVILGNELSTNDTAEEPDISFAPLSMPVEQADSEGDEVAYTLVMFDPDVPTRADPQYKTFRHWVITGLQSPADSSAATANSAALKIHPSVTPYRPPGPRPASGVHRYTFLLFQEPSSKPFSIPPDAPERNNDTLESRRHWNAIDFAEKYGLKLVGANFMLITAPPATEE</sequence>
<organism evidence="1 2">
    <name type="scientific">Irpex rosettiformis</name>
    <dbReference type="NCBI Taxonomy" id="378272"/>
    <lineage>
        <taxon>Eukaryota</taxon>
        <taxon>Fungi</taxon>
        <taxon>Dikarya</taxon>
        <taxon>Basidiomycota</taxon>
        <taxon>Agaricomycotina</taxon>
        <taxon>Agaricomycetes</taxon>
        <taxon>Polyporales</taxon>
        <taxon>Irpicaceae</taxon>
        <taxon>Irpex</taxon>
    </lineage>
</organism>
<dbReference type="EMBL" id="MU274940">
    <property type="protein sequence ID" value="KAI0084595.1"/>
    <property type="molecule type" value="Genomic_DNA"/>
</dbReference>
<name>A0ACB8TRG4_9APHY</name>
<gene>
    <name evidence="1" type="ORF">BDY19DRAFT_997514</name>
</gene>
<protein>
    <submittedName>
        <fullName evidence="1">PEBP-like protein</fullName>
    </submittedName>
</protein>
<evidence type="ECO:0000313" key="2">
    <source>
        <dbReference type="Proteomes" id="UP001055072"/>
    </source>
</evidence>
<reference evidence="1" key="1">
    <citation type="journal article" date="2021" name="Environ. Microbiol.">
        <title>Gene family expansions and transcriptome signatures uncover fungal adaptations to wood decay.</title>
        <authorList>
            <person name="Hage H."/>
            <person name="Miyauchi S."/>
            <person name="Viragh M."/>
            <person name="Drula E."/>
            <person name="Min B."/>
            <person name="Chaduli D."/>
            <person name="Navarro D."/>
            <person name="Favel A."/>
            <person name="Norest M."/>
            <person name="Lesage-Meessen L."/>
            <person name="Balint B."/>
            <person name="Merenyi Z."/>
            <person name="de Eugenio L."/>
            <person name="Morin E."/>
            <person name="Martinez A.T."/>
            <person name="Baldrian P."/>
            <person name="Stursova M."/>
            <person name="Martinez M.J."/>
            <person name="Novotny C."/>
            <person name="Magnuson J.K."/>
            <person name="Spatafora J.W."/>
            <person name="Maurice S."/>
            <person name="Pangilinan J."/>
            <person name="Andreopoulos W."/>
            <person name="LaButti K."/>
            <person name="Hundley H."/>
            <person name="Na H."/>
            <person name="Kuo A."/>
            <person name="Barry K."/>
            <person name="Lipzen A."/>
            <person name="Henrissat B."/>
            <person name="Riley R."/>
            <person name="Ahrendt S."/>
            <person name="Nagy L.G."/>
            <person name="Grigoriev I.V."/>
            <person name="Martin F."/>
            <person name="Rosso M.N."/>
        </authorList>
    </citation>
    <scope>NUCLEOTIDE SEQUENCE</scope>
    <source>
        <strain evidence="1">CBS 384.51</strain>
    </source>
</reference>